<evidence type="ECO:0000259" key="9">
    <source>
        <dbReference type="Pfam" id="PF21982"/>
    </source>
</evidence>
<dbReference type="GO" id="GO:0006282">
    <property type="term" value="P:regulation of DNA repair"/>
    <property type="evidence" value="ECO:0007669"/>
    <property type="project" value="UniProtKB-UniRule"/>
</dbReference>
<dbReference type="Pfam" id="PF02631">
    <property type="entry name" value="RecX_HTH2"/>
    <property type="match status" value="1"/>
</dbReference>
<dbReference type="Pfam" id="PF21982">
    <property type="entry name" value="RecX_HTH1"/>
    <property type="match status" value="1"/>
</dbReference>
<evidence type="ECO:0000256" key="1">
    <source>
        <dbReference type="ARBA" id="ARBA00004496"/>
    </source>
</evidence>
<feature type="compositionally biased region" description="Low complexity" evidence="6">
    <location>
        <begin position="10"/>
        <end position="43"/>
    </location>
</feature>
<evidence type="ECO:0000256" key="2">
    <source>
        <dbReference type="ARBA" id="ARBA00009695"/>
    </source>
</evidence>
<evidence type="ECO:0000259" key="8">
    <source>
        <dbReference type="Pfam" id="PF21981"/>
    </source>
</evidence>
<dbReference type="InterPro" id="IPR036388">
    <property type="entry name" value="WH-like_DNA-bd_sf"/>
</dbReference>
<gene>
    <name evidence="5" type="primary">recX</name>
    <name evidence="10" type="ORF">SAMN05421879_10550</name>
</gene>
<dbReference type="InterPro" id="IPR053926">
    <property type="entry name" value="RecX_HTH_1st"/>
</dbReference>
<evidence type="ECO:0000256" key="5">
    <source>
        <dbReference type="HAMAP-Rule" id="MF_01114"/>
    </source>
</evidence>
<proteinExistence type="inferred from homology"/>
<dbReference type="Proteomes" id="UP000219688">
    <property type="component" value="Unassembled WGS sequence"/>
</dbReference>
<dbReference type="PANTHER" id="PTHR33602:SF1">
    <property type="entry name" value="REGULATORY PROTEIN RECX FAMILY PROTEIN"/>
    <property type="match status" value="1"/>
</dbReference>
<feature type="region of interest" description="Disordered" evidence="6">
    <location>
        <begin position="1"/>
        <end position="63"/>
    </location>
</feature>
<comment type="function">
    <text evidence="5">Modulates RecA activity.</text>
</comment>
<sequence>MPETDRLSAAREALAAAEAAARASGLRPSATPSGTSSSTTPTTGAGGPTRHGGSGTAGTEPDPDAAARRIVLRQLAMGPRTRRQLEDKLRDRDCAPEVAARILDRMSEVGLVDDEAYAEMFVRSRQETKGLAAEAIRHELRAKGVADDVVEAALEEVDPEREREQARALVTRRLRTMRGLDREVQTRRLAAFLARKGYGAGVSYQVIREALDDLPEHLRD</sequence>
<dbReference type="GO" id="GO:0005737">
    <property type="term" value="C:cytoplasm"/>
    <property type="evidence" value="ECO:0007669"/>
    <property type="project" value="UniProtKB-SubCell"/>
</dbReference>
<feature type="domain" description="RecX second three-helical" evidence="7">
    <location>
        <begin position="113"/>
        <end position="154"/>
    </location>
</feature>
<dbReference type="PANTHER" id="PTHR33602">
    <property type="entry name" value="REGULATORY PROTEIN RECX FAMILY PROTEIN"/>
    <property type="match status" value="1"/>
</dbReference>
<organism evidence="10 11">
    <name type="scientific">Ornithinimicrobium cerasi</name>
    <dbReference type="NCBI Taxonomy" id="2248773"/>
    <lineage>
        <taxon>Bacteria</taxon>
        <taxon>Bacillati</taxon>
        <taxon>Actinomycetota</taxon>
        <taxon>Actinomycetes</taxon>
        <taxon>Micrococcales</taxon>
        <taxon>Ornithinimicrobiaceae</taxon>
        <taxon>Ornithinimicrobium</taxon>
    </lineage>
</organism>
<feature type="compositionally biased region" description="Gly residues" evidence="6">
    <location>
        <begin position="44"/>
        <end position="56"/>
    </location>
</feature>
<evidence type="ECO:0000256" key="4">
    <source>
        <dbReference type="ARBA" id="ARBA00022490"/>
    </source>
</evidence>
<evidence type="ECO:0000313" key="10">
    <source>
        <dbReference type="EMBL" id="SOC55371.1"/>
    </source>
</evidence>
<dbReference type="Gene3D" id="1.10.10.10">
    <property type="entry name" value="Winged helix-like DNA-binding domain superfamily/Winged helix DNA-binding domain"/>
    <property type="match status" value="2"/>
</dbReference>
<comment type="similarity">
    <text evidence="2 5">Belongs to the RecX family.</text>
</comment>
<evidence type="ECO:0000313" key="11">
    <source>
        <dbReference type="Proteomes" id="UP000219688"/>
    </source>
</evidence>
<accession>A0A285VRX8</accession>
<dbReference type="EMBL" id="OBQK01000005">
    <property type="protein sequence ID" value="SOC55371.1"/>
    <property type="molecule type" value="Genomic_DNA"/>
</dbReference>
<dbReference type="InterPro" id="IPR003783">
    <property type="entry name" value="Regulatory_RecX"/>
</dbReference>
<feature type="domain" description="RecX third three-helical" evidence="8">
    <location>
        <begin position="162"/>
        <end position="207"/>
    </location>
</feature>
<evidence type="ECO:0000259" key="7">
    <source>
        <dbReference type="Pfam" id="PF02631"/>
    </source>
</evidence>
<keyword evidence="11" id="KW-1185">Reference proteome</keyword>
<dbReference type="AlphaFoldDB" id="A0A285VRX8"/>
<dbReference type="RefSeq" id="WP_097187969.1">
    <property type="nucleotide sequence ID" value="NZ_OBQK01000005.1"/>
</dbReference>
<keyword evidence="4 5" id="KW-0963">Cytoplasm</keyword>
<comment type="subcellular location">
    <subcellularLocation>
        <location evidence="1 5">Cytoplasm</location>
    </subcellularLocation>
</comment>
<feature type="domain" description="RecX first three-helical" evidence="9">
    <location>
        <begin position="67"/>
        <end position="106"/>
    </location>
</feature>
<dbReference type="InterPro" id="IPR053925">
    <property type="entry name" value="RecX_HTH_3rd"/>
</dbReference>
<dbReference type="HAMAP" id="MF_01114">
    <property type="entry name" value="RecX"/>
    <property type="match status" value="1"/>
</dbReference>
<dbReference type="Pfam" id="PF21981">
    <property type="entry name" value="RecX_HTH3"/>
    <property type="match status" value="1"/>
</dbReference>
<dbReference type="InterPro" id="IPR053924">
    <property type="entry name" value="RecX_HTH_2nd"/>
</dbReference>
<evidence type="ECO:0000256" key="3">
    <source>
        <dbReference type="ARBA" id="ARBA00018111"/>
    </source>
</evidence>
<reference evidence="11" key="1">
    <citation type="submission" date="2017-08" db="EMBL/GenBank/DDBJ databases">
        <authorList>
            <person name="Varghese N."/>
            <person name="Submissions S."/>
        </authorList>
    </citation>
    <scope>NUCLEOTIDE SEQUENCE [LARGE SCALE GENOMIC DNA]</scope>
    <source>
        <strain evidence="11">USBA17B2</strain>
    </source>
</reference>
<protein>
    <recommendedName>
        <fullName evidence="3 5">Regulatory protein RecX</fullName>
    </recommendedName>
</protein>
<name>A0A285VRX8_9MICO</name>
<evidence type="ECO:0000256" key="6">
    <source>
        <dbReference type="SAM" id="MobiDB-lite"/>
    </source>
</evidence>